<proteinExistence type="predicted"/>
<protein>
    <submittedName>
        <fullName evidence="1">Uncharacterized protein</fullName>
    </submittedName>
</protein>
<dbReference type="AlphaFoldDB" id="A0A139WA42"/>
<keyword evidence="2" id="KW-1185">Reference proteome</keyword>
<reference evidence="1 2" key="1">
    <citation type="journal article" date="2008" name="Nature">
        <title>The genome of the model beetle and pest Tribolium castaneum.</title>
        <authorList>
            <consortium name="Tribolium Genome Sequencing Consortium"/>
            <person name="Richards S."/>
            <person name="Gibbs R.A."/>
            <person name="Weinstock G.M."/>
            <person name="Brown S.J."/>
            <person name="Denell R."/>
            <person name="Beeman R.W."/>
            <person name="Gibbs R."/>
            <person name="Beeman R.W."/>
            <person name="Brown S.J."/>
            <person name="Bucher G."/>
            <person name="Friedrich M."/>
            <person name="Grimmelikhuijzen C.J."/>
            <person name="Klingler M."/>
            <person name="Lorenzen M."/>
            <person name="Richards S."/>
            <person name="Roth S."/>
            <person name="Schroder R."/>
            <person name="Tautz D."/>
            <person name="Zdobnov E.M."/>
            <person name="Muzny D."/>
            <person name="Gibbs R.A."/>
            <person name="Weinstock G.M."/>
            <person name="Attaway T."/>
            <person name="Bell S."/>
            <person name="Buhay C.J."/>
            <person name="Chandrabose M.N."/>
            <person name="Chavez D."/>
            <person name="Clerk-Blankenburg K.P."/>
            <person name="Cree A."/>
            <person name="Dao M."/>
            <person name="Davis C."/>
            <person name="Chacko J."/>
            <person name="Dinh H."/>
            <person name="Dugan-Rocha S."/>
            <person name="Fowler G."/>
            <person name="Garner T.T."/>
            <person name="Garnes J."/>
            <person name="Gnirke A."/>
            <person name="Hawes A."/>
            <person name="Hernandez J."/>
            <person name="Hines S."/>
            <person name="Holder M."/>
            <person name="Hume J."/>
            <person name="Jhangiani S.N."/>
            <person name="Joshi V."/>
            <person name="Khan Z.M."/>
            <person name="Jackson L."/>
            <person name="Kovar C."/>
            <person name="Kowis A."/>
            <person name="Lee S."/>
            <person name="Lewis L.R."/>
            <person name="Margolis J."/>
            <person name="Morgan M."/>
            <person name="Nazareth L.V."/>
            <person name="Nguyen N."/>
            <person name="Okwuonu G."/>
            <person name="Parker D."/>
            <person name="Richards S."/>
            <person name="Ruiz S.J."/>
            <person name="Santibanez J."/>
            <person name="Savard J."/>
            <person name="Scherer S.E."/>
            <person name="Schneider B."/>
            <person name="Sodergren E."/>
            <person name="Tautz D."/>
            <person name="Vattahil S."/>
            <person name="Villasana D."/>
            <person name="White C.S."/>
            <person name="Wright R."/>
            <person name="Park Y."/>
            <person name="Beeman R.W."/>
            <person name="Lord J."/>
            <person name="Oppert B."/>
            <person name="Lorenzen M."/>
            <person name="Brown S."/>
            <person name="Wang L."/>
            <person name="Savard J."/>
            <person name="Tautz D."/>
            <person name="Richards S."/>
            <person name="Weinstock G."/>
            <person name="Gibbs R.A."/>
            <person name="Liu Y."/>
            <person name="Worley K."/>
            <person name="Weinstock G."/>
            <person name="Elsik C.G."/>
            <person name="Reese J.T."/>
            <person name="Elhaik E."/>
            <person name="Landan G."/>
            <person name="Graur D."/>
            <person name="Arensburger P."/>
            <person name="Atkinson P."/>
            <person name="Beeman R.W."/>
            <person name="Beidler J."/>
            <person name="Brown S.J."/>
            <person name="Demuth J.P."/>
            <person name="Drury D.W."/>
            <person name="Du Y.Z."/>
            <person name="Fujiwara H."/>
            <person name="Lorenzen M."/>
            <person name="Maselli V."/>
            <person name="Osanai M."/>
            <person name="Park Y."/>
            <person name="Robertson H.M."/>
            <person name="Tu Z."/>
            <person name="Wang J.J."/>
            <person name="Wang S."/>
            <person name="Richards S."/>
            <person name="Song H."/>
            <person name="Zhang L."/>
            <person name="Sodergren E."/>
            <person name="Werner D."/>
            <person name="Stanke M."/>
            <person name="Morgenstern B."/>
            <person name="Solovyev V."/>
            <person name="Kosarev P."/>
            <person name="Brown G."/>
            <person name="Chen H.C."/>
            <person name="Ermolaeva O."/>
            <person name="Hlavina W."/>
            <person name="Kapustin Y."/>
            <person name="Kiryutin B."/>
            <person name="Kitts P."/>
            <person name="Maglott D."/>
            <person name="Pruitt K."/>
            <person name="Sapojnikov V."/>
            <person name="Souvorov A."/>
            <person name="Mackey A.J."/>
            <person name="Waterhouse R.M."/>
            <person name="Wyder S."/>
            <person name="Zdobnov E.M."/>
            <person name="Zdobnov E.M."/>
            <person name="Wyder S."/>
            <person name="Kriventseva E.V."/>
            <person name="Kadowaki T."/>
            <person name="Bork P."/>
            <person name="Aranda M."/>
            <person name="Bao R."/>
            <person name="Beermann A."/>
            <person name="Berns N."/>
            <person name="Bolognesi R."/>
            <person name="Bonneton F."/>
            <person name="Bopp D."/>
            <person name="Brown S.J."/>
            <person name="Bucher G."/>
            <person name="Butts T."/>
            <person name="Chaumot A."/>
            <person name="Denell R.E."/>
            <person name="Ferrier D.E."/>
            <person name="Friedrich M."/>
            <person name="Gordon C.M."/>
            <person name="Jindra M."/>
            <person name="Klingler M."/>
            <person name="Lan Q."/>
            <person name="Lattorff H.M."/>
            <person name="Laudet V."/>
            <person name="von Levetsow C."/>
            <person name="Liu Z."/>
            <person name="Lutz R."/>
            <person name="Lynch J.A."/>
            <person name="da Fonseca R.N."/>
            <person name="Posnien N."/>
            <person name="Reuter R."/>
            <person name="Roth S."/>
            <person name="Savard J."/>
            <person name="Schinko J.B."/>
            <person name="Schmitt C."/>
            <person name="Schoppmeier M."/>
            <person name="Schroder R."/>
            <person name="Shippy T.D."/>
            <person name="Simonnet F."/>
            <person name="Marques-Souza H."/>
            <person name="Tautz D."/>
            <person name="Tomoyasu Y."/>
            <person name="Trauner J."/>
            <person name="Van der Zee M."/>
            <person name="Vervoort M."/>
            <person name="Wittkopp N."/>
            <person name="Wimmer E.A."/>
            <person name="Yang X."/>
            <person name="Jones A.K."/>
            <person name="Sattelle D.B."/>
            <person name="Ebert P.R."/>
            <person name="Nelson D."/>
            <person name="Scott J.G."/>
            <person name="Beeman R.W."/>
            <person name="Muthukrishnan S."/>
            <person name="Kramer K.J."/>
            <person name="Arakane Y."/>
            <person name="Beeman R.W."/>
            <person name="Zhu Q."/>
            <person name="Hogenkamp D."/>
            <person name="Dixit R."/>
            <person name="Oppert B."/>
            <person name="Jiang H."/>
            <person name="Zou Z."/>
            <person name="Marshall J."/>
            <person name="Elpidina E."/>
            <person name="Vinokurov K."/>
            <person name="Oppert C."/>
            <person name="Zou Z."/>
            <person name="Evans J."/>
            <person name="Lu Z."/>
            <person name="Zhao P."/>
            <person name="Sumathipala N."/>
            <person name="Altincicek B."/>
            <person name="Vilcinskas A."/>
            <person name="Williams M."/>
            <person name="Hultmark D."/>
            <person name="Hetru C."/>
            <person name="Jiang H."/>
            <person name="Grimmelikhuijzen C.J."/>
            <person name="Hauser F."/>
            <person name="Cazzamali G."/>
            <person name="Williamson M."/>
            <person name="Park Y."/>
            <person name="Li B."/>
            <person name="Tanaka Y."/>
            <person name="Predel R."/>
            <person name="Neupert S."/>
            <person name="Schachtner J."/>
            <person name="Verleyen P."/>
            <person name="Raible F."/>
            <person name="Bork P."/>
            <person name="Friedrich M."/>
            <person name="Walden K.K."/>
            <person name="Robertson H.M."/>
            <person name="Angeli S."/>
            <person name="Foret S."/>
            <person name="Bucher G."/>
            <person name="Schuetz S."/>
            <person name="Maleszka R."/>
            <person name="Wimmer E.A."/>
            <person name="Beeman R.W."/>
            <person name="Lorenzen M."/>
            <person name="Tomoyasu Y."/>
            <person name="Miller S.C."/>
            <person name="Grossmann D."/>
            <person name="Bucher G."/>
        </authorList>
    </citation>
    <scope>NUCLEOTIDE SEQUENCE [LARGE SCALE GENOMIC DNA]</scope>
    <source>
        <strain evidence="1 2">Georgia GA2</strain>
    </source>
</reference>
<evidence type="ECO:0000313" key="1">
    <source>
        <dbReference type="EMBL" id="KYB24781.1"/>
    </source>
</evidence>
<name>A0A139WA42_TRICA</name>
<evidence type="ECO:0000313" key="2">
    <source>
        <dbReference type="Proteomes" id="UP000007266"/>
    </source>
</evidence>
<dbReference type="EMBL" id="KQ971643">
    <property type="protein sequence ID" value="KYB24781.1"/>
    <property type="molecule type" value="Genomic_DNA"/>
</dbReference>
<sequence>MLTECEFSIENNSQIFNNKVWFLRFFAIPNKILSC</sequence>
<dbReference type="Proteomes" id="UP000007266">
    <property type="component" value="Unassembled WGS sequence"/>
</dbReference>
<gene>
    <name evidence="1" type="primary">AUGUSTUS-3.0.2_31882</name>
    <name evidence="1" type="ORF">TcasGA2_TC031882</name>
</gene>
<accession>A0A139WA42</accession>
<organism evidence="1 2">
    <name type="scientific">Tribolium castaneum</name>
    <name type="common">Red flour beetle</name>
    <dbReference type="NCBI Taxonomy" id="7070"/>
    <lineage>
        <taxon>Eukaryota</taxon>
        <taxon>Metazoa</taxon>
        <taxon>Ecdysozoa</taxon>
        <taxon>Arthropoda</taxon>
        <taxon>Hexapoda</taxon>
        <taxon>Insecta</taxon>
        <taxon>Pterygota</taxon>
        <taxon>Neoptera</taxon>
        <taxon>Endopterygota</taxon>
        <taxon>Coleoptera</taxon>
        <taxon>Polyphaga</taxon>
        <taxon>Cucujiformia</taxon>
        <taxon>Tenebrionidae</taxon>
        <taxon>Tenebrionidae incertae sedis</taxon>
        <taxon>Tribolium</taxon>
    </lineage>
</organism>
<reference evidence="1 2" key="2">
    <citation type="journal article" date="2010" name="Nucleic Acids Res.">
        <title>BeetleBase in 2010: revisions to provide comprehensive genomic information for Tribolium castaneum.</title>
        <authorList>
            <person name="Kim H.S."/>
            <person name="Murphy T."/>
            <person name="Xia J."/>
            <person name="Caragea D."/>
            <person name="Park Y."/>
            <person name="Beeman R.W."/>
            <person name="Lorenzen M.D."/>
            <person name="Butcher S."/>
            <person name="Manak J.R."/>
            <person name="Brown S.J."/>
        </authorList>
    </citation>
    <scope>NUCLEOTIDE SEQUENCE [LARGE SCALE GENOMIC DNA]</scope>
    <source>
        <strain evidence="1 2">Georgia GA2</strain>
    </source>
</reference>
<dbReference type="InParanoid" id="A0A139WA42"/>